<dbReference type="PANTHER" id="PTHR32481:SF0">
    <property type="entry name" value="AMINOPEPTIDASE YPDE-RELATED"/>
    <property type="match status" value="1"/>
</dbReference>
<evidence type="ECO:0000313" key="9">
    <source>
        <dbReference type="EMBL" id="PQQ67373.1"/>
    </source>
</evidence>
<feature type="binding site" evidence="8">
    <location>
        <position position="175"/>
    </location>
    <ligand>
        <name>Zn(2+)</name>
        <dbReference type="ChEBI" id="CHEBI:29105"/>
        <label>2</label>
    </ligand>
</feature>
<evidence type="ECO:0000256" key="6">
    <source>
        <dbReference type="PIRNR" id="PIRNR001123"/>
    </source>
</evidence>
<feature type="binding site" evidence="8">
    <location>
        <position position="314"/>
    </location>
    <ligand>
        <name>Zn(2+)</name>
        <dbReference type="ChEBI" id="CHEBI:29105"/>
        <label>2</label>
    </ligand>
</feature>
<reference evidence="9 10" key="1">
    <citation type="journal article" date="2018" name="Syst. Appl. Microbiol.">
        <title>Characterization and high-quality draft genome sequence of Herbivorax saccincola A7, an anaerobic, alkaliphilic, thermophilic, cellulolytic, and xylanolytic bacterium.</title>
        <authorList>
            <person name="Aikawa S."/>
            <person name="Baramee S."/>
            <person name="Sermsathanaswadi J."/>
            <person name="Thianheng P."/>
            <person name="Tachaapaikoon C."/>
            <person name="Shikata A."/>
            <person name="Waeonukul R."/>
            <person name="Pason P."/>
            <person name="Ratanakhanokchai K."/>
            <person name="Kosugi A."/>
        </authorList>
    </citation>
    <scope>NUCLEOTIDE SEQUENCE [LARGE SCALE GENOMIC DNA]</scope>
    <source>
        <strain evidence="9 10">A7</strain>
    </source>
</reference>
<evidence type="ECO:0000313" key="10">
    <source>
        <dbReference type="Proteomes" id="UP000239720"/>
    </source>
</evidence>
<dbReference type="OrthoDB" id="9772053at2"/>
<accession>A0A2S8RC48</accession>
<dbReference type="Gene3D" id="3.40.630.10">
    <property type="entry name" value="Zn peptidases"/>
    <property type="match status" value="1"/>
</dbReference>
<dbReference type="SUPFAM" id="SSF53187">
    <property type="entry name" value="Zn-dependent exopeptidases"/>
    <property type="match status" value="1"/>
</dbReference>
<feature type="binding site" evidence="8">
    <location>
        <position position="230"/>
    </location>
    <ligand>
        <name>Zn(2+)</name>
        <dbReference type="ChEBI" id="CHEBI:29105"/>
        <label>1</label>
    </ligand>
</feature>
<keyword evidence="3" id="KW-0645">Protease</keyword>
<dbReference type="InterPro" id="IPR023367">
    <property type="entry name" value="Peptidase_M42_dom2"/>
</dbReference>
<evidence type="ECO:0000256" key="1">
    <source>
        <dbReference type="ARBA" id="ARBA00006272"/>
    </source>
</evidence>
<dbReference type="InterPro" id="IPR051464">
    <property type="entry name" value="Peptidase_M42_aminopept"/>
</dbReference>
<evidence type="ECO:0000256" key="7">
    <source>
        <dbReference type="PIRSR" id="PIRSR001123-1"/>
    </source>
</evidence>
<dbReference type="PIRSF" id="PIRSF001123">
    <property type="entry name" value="PepA_GA"/>
    <property type="match status" value="1"/>
</dbReference>
<keyword evidence="5" id="KW-0378">Hydrolase</keyword>
<dbReference type="RefSeq" id="WP_105368324.1">
    <property type="nucleotide sequence ID" value="NZ_NEMB01000003.1"/>
</dbReference>
<feature type="binding site" evidence="8">
    <location>
        <position position="65"/>
    </location>
    <ligand>
        <name>Zn(2+)</name>
        <dbReference type="ChEBI" id="CHEBI:29105"/>
        <label>1</label>
    </ligand>
</feature>
<dbReference type="Gene3D" id="2.40.30.40">
    <property type="entry name" value="Peptidase M42, domain 2"/>
    <property type="match status" value="1"/>
</dbReference>
<evidence type="ECO:0000256" key="5">
    <source>
        <dbReference type="ARBA" id="ARBA00022801"/>
    </source>
</evidence>
<dbReference type="EMBL" id="NEMB01000003">
    <property type="protein sequence ID" value="PQQ67373.1"/>
    <property type="molecule type" value="Genomic_DNA"/>
</dbReference>
<comment type="cofactor">
    <cofactor evidence="8">
        <name>a divalent metal cation</name>
        <dbReference type="ChEBI" id="CHEBI:60240"/>
    </cofactor>
    <text evidence="8">Binds 2 divalent metal cations per subunit.</text>
</comment>
<dbReference type="InterPro" id="IPR008007">
    <property type="entry name" value="Peptidase_M42"/>
</dbReference>
<evidence type="ECO:0000256" key="3">
    <source>
        <dbReference type="ARBA" id="ARBA00022670"/>
    </source>
</evidence>
<dbReference type="Pfam" id="PF05343">
    <property type="entry name" value="Peptidase_M42"/>
    <property type="match status" value="1"/>
</dbReference>
<name>A0A2S8RC48_9FIRM</name>
<keyword evidence="2 9" id="KW-0031">Aminopeptidase</keyword>
<protein>
    <submittedName>
        <fullName evidence="9">Aminopeptidase</fullName>
    </submittedName>
</protein>
<comment type="caution">
    <text evidence="9">The sequence shown here is derived from an EMBL/GenBank/DDBJ whole genome shotgun (WGS) entry which is preliminary data.</text>
</comment>
<evidence type="ECO:0000256" key="2">
    <source>
        <dbReference type="ARBA" id="ARBA00022438"/>
    </source>
</evidence>
<keyword evidence="4 8" id="KW-0479">Metal-binding</keyword>
<evidence type="ECO:0000256" key="4">
    <source>
        <dbReference type="ARBA" id="ARBA00022723"/>
    </source>
</evidence>
<dbReference type="CDD" id="cd05656">
    <property type="entry name" value="M42_Frv"/>
    <property type="match status" value="1"/>
</dbReference>
<comment type="similarity">
    <text evidence="1 6">Belongs to the peptidase M42 family.</text>
</comment>
<sequence>MDYTNILKDISTYPGISGREESFSKYIKGIFDKYCDETIIDSFYNVIGIKKGSSEKSKKIMIAAHLDEIGMVVTGIEKKGFLRFSNIGGIDPKILLAQEVVVHGKKDIIGVIGAKPPHLLKDTDAKKAVKIQDLSIDTGLSEEEVKEYISIGDFVTFKAEPFLLKNKKISSKSLDNRGGVAVLIDIMEKLKKIQHECDVYFVATSQEEVGLRGATVAAYNIRPDVAVVIDACHGAIPEVAKDLVFKLGKGPAIAVGPNLHGDLTKKLIDIAKEENIPYQIEPSPGNTGTDAWAIQVSRSGIPTVLVSVPLKYMHTTVETLHLNDIKYSGKLVLKFILSIEGEIGGILCC</sequence>
<dbReference type="Proteomes" id="UP000239720">
    <property type="component" value="Unassembled WGS sequence"/>
</dbReference>
<dbReference type="GO" id="GO:0004177">
    <property type="term" value="F:aminopeptidase activity"/>
    <property type="evidence" value="ECO:0007669"/>
    <property type="project" value="UniProtKB-UniRule"/>
</dbReference>
<dbReference type="SUPFAM" id="SSF101821">
    <property type="entry name" value="Aminopeptidase/glucanase lid domain"/>
    <property type="match status" value="1"/>
</dbReference>
<dbReference type="PANTHER" id="PTHR32481">
    <property type="entry name" value="AMINOPEPTIDASE"/>
    <property type="match status" value="1"/>
</dbReference>
<feature type="binding site" evidence="8">
    <location>
        <position position="208"/>
    </location>
    <ligand>
        <name>Zn(2+)</name>
        <dbReference type="ChEBI" id="CHEBI:29105"/>
        <label>2</label>
    </ligand>
</feature>
<gene>
    <name evidence="9" type="ORF">B9R14_11870</name>
</gene>
<dbReference type="GO" id="GO:0006508">
    <property type="term" value="P:proteolysis"/>
    <property type="evidence" value="ECO:0007669"/>
    <property type="project" value="UniProtKB-KW"/>
</dbReference>
<organism evidence="9 10">
    <name type="scientific">Acetivibrio saccincola</name>
    <dbReference type="NCBI Taxonomy" id="1677857"/>
    <lineage>
        <taxon>Bacteria</taxon>
        <taxon>Bacillati</taxon>
        <taxon>Bacillota</taxon>
        <taxon>Clostridia</taxon>
        <taxon>Eubacteriales</taxon>
        <taxon>Oscillospiraceae</taxon>
        <taxon>Acetivibrio</taxon>
    </lineage>
</organism>
<proteinExistence type="inferred from homology"/>
<evidence type="ECO:0000256" key="8">
    <source>
        <dbReference type="PIRSR" id="PIRSR001123-2"/>
    </source>
</evidence>
<dbReference type="GO" id="GO:0046872">
    <property type="term" value="F:metal ion binding"/>
    <property type="evidence" value="ECO:0007669"/>
    <property type="project" value="UniProtKB-UniRule"/>
</dbReference>
<feature type="binding site" evidence="8">
    <location>
        <position position="175"/>
    </location>
    <ligand>
        <name>Zn(2+)</name>
        <dbReference type="ChEBI" id="CHEBI:29105"/>
        <label>1</label>
    </ligand>
</feature>
<feature type="active site" description="Proton acceptor" evidence="7">
    <location>
        <position position="207"/>
    </location>
</feature>
<dbReference type="AlphaFoldDB" id="A0A2S8RC48"/>